<protein>
    <recommendedName>
        <fullName evidence="3">Rod shape-determining protein MreB</fullName>
    </recommendedName>
</protein>
<evidence type="ECO:0008006" key="3">
    <source>
        <dbReference type="Google" id="ProtNLM"/>
    </source>
</evidence>
<accession>A0A6L6QHM3</accession>
<dbReference type="AlphaFoldDB" id="A0A6L6QHM3"/>
<dbReference type="Proteomes" id="UP000472320">
    <property type="component" value="Unassembled WGS sequence"/>
</dbReference>
<proteinExistence type="predicted"/>
<evidence type="ECO:0000313" key="2">
    <source>
        <dbReference type="Proteomes" id="UP000472320"/>
    </source>
</evidence>
<gene>
    <name evidence="1" type="ORF">GM658_14175</name>
</gene>
<organism evidence="1 2">
    <name type="scientific">Massilia eburnea</name>
    <dbReference type="NCBI Taxonomy" id="1776165"/>
    <lineage>
        <taxon>Bacteria</taxon>
        <taxon>Pseudomonadati</taxon>
        <taxon>Pseudomonadota</taxon>
        <taxon>Betaproteobacteria</taxon>
        <taxon>Burkholderiales</taxon>
        <taxon>Oxalobacteraceae</taxon>
        <taxon>Telluria group</taxon>
        <taxon>Massilia</taxon>
    </lineage>
</organism>
<name>A0A6L6QHM3_9BURK</name>
<dbReference type="RefSeq" id="WP_155454698.1">
    <property type="nucleotide sequence ID" value="NZ_WNKX01000009.1"/>
</dbReference>
<evidence type="ECO:0000313" key="1">
    <source>
        <dbReference type="EMBL" id="MTW11749.1"/>
    </source>
</evidence>
<dbReference type="OrthoDB" id="8612466at2"/>
<keyword evidence="2" id="KW-1185">Reference proteome</keyword>
<comment type="caution">
    <text evidence="1">The sequence shown here is derived from an EMBL/GenBank/DDBJ whole genome shotgun (WGS) entry which is preliminary data.</text>
</comment>
<dbReference type="EMBL" id="WNKX01000009">
    <property type="protein sequence ID" value="MTW11749.1"/>
    <property type="molecule type" value="Genomic_DNA"/>
</dbReference>
<reference evidence="1 2" key="1">
    <citation type="submission" date="2019-11" db="EMBL/GenBank/DDBJ databases">
        <title>Type strains purchased from KCTC, JCM and DSMZ.</title>
        <authorList>
            <person name="Lu H."/>
        </authorList>
    </citation>
    <scope>NUCLEOTIDE SEQUENCE [LARGE SCALE GENOMIC DNA]</scope>
    <source>
        <strain evidence="1 2">JCM 31587</strain>
    </source>
</reference>
<sequence>MFSADSIYVQVFSNRFVVKNVDTDHSIVVDRNLEFASPRMLIADFTMAQHQLKAAVKSLRRGVFAPAPQILIHPMEQIEGGVTQVEYRVFVELALGAGAAKAGVHVGPILSGDAIKLAIREYNNGKR</sequence>